<proteinExistence type="predicted"/>
<protein>
    <recommendedName>
        <fullName evidence="3">Secreted protein</fullName>
    </recommendedName>
</protein>
<reference evidence="1 2" key="1">
    <citation type="journal article" date="2021" name="Environ. Microbiol.">
        <title>Gene family expansions and transcriptome signatures uncover fungal adaptations to wood decay.</title>
        <authorList>
            <person name="Hage H."/>
            <person name="Miyauchi S."/>
            <person name="Viragh M."/>
            <person name="Drula E."/>
            <person name="Min B."/>
            <person name="Chaduli D."/>
            <person name="Navarro D."/>
            <person name="Favel A."/>
            <person name="Norest M."/>
            <person name="Lesage-Meessen L."/>
            <person name="Balint B."/>
            <person name="Merenyi Z."/>
            <person name="de Eugenio L."/>
            <person name="Morin E."/>
            <person name="Martinez A.T."/>
            <person name="Baldrian P."/>
            <person name="Stursova M."/>
            <person name="Martinez M.J."/>
            <person name="Novotny C."/>
            <person name="Magnuson J.K."/>
            <person name="Spatafora J.W."/>
            <person name="Maurice S."/>
            <person name="Pangilinan J."/>
            <person name="Andreopoulos W."/>
            <person name="LaButti K."/>
            <person name="Hundley H."/>
            <person name="Na H."/>
            <person name="Kuo A."/>
            <person name="Barry K."/>
            <person name="Lipzen A."/>
            <person name="Henrissat B."/>
            <person name="Riley R."/>
            <person name="Ahrendt S."/>
            <person name="Nagy L.G."/>
            <person name="Grigoriev I.V."/>
            <person name="Martin F."/>
            <person name="Rosso M.N."/>
        </authorList>
    </citation>
    <scope>NUCLEOTIDE SEQUENCE [LARGE SCALE GENOMIC DNA]</scope>
    <source>
        <strain evidence="1 2">CIRM-BRFM 1785</strain>
    </source>
</reference>
<evidence type="ECO:0008006" key="3">
    <source>
        <dbReference type="Google" id="ProtNLM"/>
    </source>
</evidence>
<dbReference type="GeneID" id="71998273"/>
<organism evidence="1 2">
    <name type="scientific">Rhodofomes roseus</name>
    <dbReference type="NCBI Taxonomy" id="34475"/>
    <lineage>
        <taxon>Eukaryota</taxon>
        <taxon>Fungi</taxon>
        <taxon>Dikarya</taxon>
        <taxon>Basidiomycota</taxon>
        <taxon>Agaricomycotina</taxon>
        <taxon>Agaricomycetes</taxon>
        <taxon>Polyporales</taxon>
        <taxon>Rhodofomes</taxon>
    </lineage>
</organism>
<name>A0ABQ8K535_9APHY</name>
<accession>A0ABQ8K535</accession>
<comment type="caution">
    <text evidence="1">The sequence shown here is derived from an EMBL/GenBank/DDBJ whole genome shotgun (WGS) entry which is preliminary data.</text>
</comment>
<evidence type="ECO:0000313" key="1">
    <source>
        <dbReference type="EMBL" id="KAH9831816.1"/>
    </source>
</evidence>
<dbReference type="EMBL" id="JADCUA010000024">
    <property type="protein sequence ID" value="KAH9831816.1"/>
    <property type="molecule type" value="Genomic_DNA"/>
</dbReference>
<dbReference type="Proteomes" id="UP000814176">
    <property type="component" value="Unassembled WGS sequence"/>
</dbReference>
<dbReference type="RefSeq" id="XP_047774913.1">
    <property type="nucleotide sequence ID" value="XM_047917541.1"/>
</dbReference>
<keyword evidence="2" id="KW-1185">Reference proteome</keyword>
<evidence type="ECO:0000313" key="2">
    <source>
        <dbReference type="Proteomes" id="UP000814176"/>
    </source>
</evidence>
<sequence>MGYHRRSAVCTRSVRCSRCLRLSLCSLPLLLCSFRIYALRLRCCWYPAIRRSLDISSILRLPSTHCRTYMQPSSQLGHKTAGAARALYIMSPGSIGCEHGWICSNATKGYWAMSDR</sequence>
<gene>
    <name evidence="1" type="ORF">C8Q71DRAFT_286367</name>
</gene>